<dbReference type="PRINTS" id="PR00723">
    <property type="entry name" value="SUBTILISIN"/>
</dbReference>
<dbReference type="PROSITE" id="PS51892">
    <property type="entry name" value="SUBTILASE"/>
    <property type="match status" value="1"/>
</dbReference>
<evidence type="ECO:0000256" key="4">
    <source>
        <dbReference type="ARBA" id="ARBA00022801"/>
    </source>
</evidence>
<dbReference type="PANTHER" id="PTHR43399:SF4">
    <property type="entry name" value="CELL WALL-ASSOCIATED PROTEASE"/>
    <property type="match status" value="1"/>
</dbReference>
<dbReference type="Gene3D" id="3.40.50.200">
    <property type="entry name" value="Peptidase S8/S53 domain"/>
    <property type="match status" value="1"/>
</dbReference>
<dbReference type="SUPFAM" id="SSF52743">
    <property type="entry name" value="Subtilisin-like"/>
    <property type="match status" value="1"/>
</dbReference>
<feature type="chain" id="PRO_5012997173" evidence="7">
    <location>
        <begin position="24"/>
        <end position="1167"/>
    </location>
</feature>
<dbReference type="Pfam" id="PF00395">
    <property type="entry name" value="SLH"/>
    <property type="match status" value="1"/>
</dbReference>
<keyword evidence="7" id="KW-0732">Signal</keyword>
<evidence type="ECO:0000259" key="8">
    <source>
        <dbReference type="PROSITE" id="PS51272"/>
    </source>
</evidence>
<dbReference type="AlphaFoldDB" id="A0A1M6AK05"/>
<dbReference type="InterPro" id="IPR001119">
    <property type="entry name" value="SLH_dom"/>
</dbReference>
<keyword evidence="4 6" id="KW-0378">Hydrolase</keyword>
<proteinExistence type="inferred from homology"/>
<dbReference type="RefSeq" id="WP_149677346.1">
    <property type="nucleotide sequence ID" value="NZ_FQZP01000001.1"/>
</dbReference>
<feature type="domain" description="SLH" evidence="8">
    <location>
        <begin position="1105"/>
        <end position="1167"/>
    </location>
</feature>
<evidence type="ECO:0000256" key="1">
    <source>
        <dbReference type="ARBA" id="ARBA00011073"/>
    </source>
</evidence>
<feature type="active site" description="Charge relay system" evidence="6">
    <location>
        <position position="181"/>
    </location>
</feature>
<dbReference type="PROSITE" id="PS51272">
    <property type="entry name" value="SLH"/>
    <property type="match status" value="1"/>
</dbReference>
<evidence type="ECO:0000313" key="9">
    <source>
        <dbReference type="EMBL" id="SHI36839.1"/>
    </source>
</evidence>
<keyword evidence="5 6" id="KW-0720">Serine protease</keyword>
<evidence type="ECO:0000256" key="2">
    <source>
        <dbReference type="ARBA" id="ARBA00022670"/>
    </source>
</evidence>
<dbReference type="EMBL" id="FQZP01000001">
    <property type="protein sequence ID" value="SHI36839.1"/>
    <property type="molecule type" value="Genomic_DNA"/>
</dbReference>
<dbReference type="InterPro" id="IPR000209">
    <property type="entry name" value="Peptidase_S8/S53_dom"/>
</dbReference>
<keyword evidence="3" id="KW-0677">Repeat</keyword>
<feature type="active site" description="Charge relay system" evidence="6">
    <location>
        <position position="148"/>
    </location>
</feature>
<dbReference type="InterPro" id="IPR036852">
    <property type="entry name" value="Peptidase_S8/S53_dom_sf"/>
</dbReference>
<sequence>MWKKLAAILIALVIQTAGLPAAAQELAGTQGRGADGPLLQSIVMELEDARTTRALVEMPSGEVVAADRADITGAWLRNGQVWLSFCKDGAWLTGRYMEPDRIRHFDAGGGNLSPDAIYASEAGDAIGLDRLAEMVQDRDGTVIIALMDTGTDLSHPWLRDRIVSPYDAVEDDHNPQDLFGHGTHIAGIIAQNTPGNVRIMPIRVFDEKGDAPDSIIVKGIDYAVKNGANIINMSLGGYGTTAYLDKAVDYAVSRGVMIVASAGNDARDISHYYPAAFPEVIAVGATGSNGDLLYFSNTGEFIDICAPGEKVVSAMPGNSTGVKSGTSMAAPLVSSAAAMLMLEDPARSLTDIENILFSHTYDLGIPGKDKLFGHGGMTFRNYRSDPEFYVIEPYSDGTHEEKYHLNFSFFAGPSVKSVAISIDDVTFREINVTSPGVIRTSLDIRSLAAGPHMLEAMPVFFDGSEGEVYQRAFDVPAYNVRIRVYDTEDSLIGAPRIHVFGFSQKDTRITKLDVNPVLANGVWMVNLDFEMLARRYDKVRCSVASQLNDGLQDIPFYFRIVGTCGEKVFEPSECNVLGLTSRESIPGCVVTTRILGSSLVGFNDVREWGGKAYEAVISTKDIPFAEITGDEGRPLYAGLLYYDRADLWIDIYSYSGGERTDPARNTKAWYHSGRMDDLDSIRSLDSASLKTITVEADLASADKAEYMLRNIPTGNVIANTLDRSSGSIQVMKGSYDIFLLTQRTLKDSSTASDTYFNSFHTEFSGKTKSFRFGETLRDDLIFDTASKRILHRWIDAYGNGYSVTVNRNGRVDPYIPSLFLVDVRGRSYSLTGTESHDTGDYIHAYSLAGIPDGVYRLSFIHDTGILAHSVKPATTMITVVGGAVYVPSNTPPVARSDYTSDIRPGELFVFDLREEFSDKEQDELRFSATAGWIVDGLFFYRDLIGRDAEIIITAYDGAGGTASFRHTIRVTGRNAAESDYIPIPDIDSIGASNWAVPHIRSAIAANIVPVALLEDYQSGITRREFSSLIVRMAETFLGEIIPFPGVSFADTTDPDVLKAASMKFLSGSNGYFSPNEYISRQQLCVIVYQTVKTIRPDLAQPITDVPRFRDADKIAPWALEAVNFCSANQIIVGSGGMMNPTGTLSREQAIIMVYKTYELCSRPGPGN</sequence>
<evidence type="ECO:0000256" key="3">
    <source>
        <dbReference type="ARBA" id="ARBA00022737"/>
    </source>
</evidence>
<feature type="active site" description="Charge relay system" evidence="6">
    <location>
        <position position="327"/>
    </location>
</feature>
<reference evidence="9 10" key="1">
    <citation type="submission" date="2016-11" db="EMBL/GenBank/DDBJ databases">
        <authorList>
            <person name="Varghese N."/>
            <person name="Submissions S."/>
        </authorList>
    </citation>
    <scope>NUCLEOTIDE SEQUENCE [LARGE SCALE GENOMIC DNA]</scope>
    <source>
        <strain evidence="9 10">DSM 19027</strain>
    </source>
</reference>
<evidence type="ECO:0000256" key="5">
    <source>
        <dbReference type="ARBA" id="ARBA00022825"/>
    </source>
</evidence>
<evidence type="ECO:0000256" key="7">
    <source>
        <dbReference type="SAM" id="SignalP"/>
    </source>
</evidence>
<dbReference type="InterPro" id="IPR051048">
    <property type="entry name" value="Peptidase_S8/S53_subtilisin"/>
</dbReference>
<feature type="signal peptide" evidence="7">
    <location>
        <begin position="1"/>
        <end position="23"/>
    </location>
</feature>
<dbReference type="OrthoDB" id="9798386at2"/>
<dbReference type="Proteomes" id="UP000324781">
    <property type="component" value="Unassembled WGS sequence"/>
</dbReference>
<keyword evidence="10" id="KW-1185">Reference proteome</keyword>
<dbReference type="Pfam" id="PF00082">
    <property type="entry name" value="Peptidase_S8"/>
    <property type="match status" value="1"/>
</dbReference>
<protein>
    <submittedName>
        <fullName evidence="9">S-layer homology domain-containing protein</fullName>
    </submittedName>
</protein>
<gene>
    <name evidence="9" type="ORF">SAMN05444373_100167</name>
</gene>
<evidence type="ECO:0000313" key="10">
    <source>
        <dbReference type="Proteomes" id="UP000324781"/>
    </source>
</evidence>
<comment type="similarity">
    <text evidence="1 6">Belongs to the peptidase S8 family.</text>
</comment>
<dbReference type="GO" id="GO:0004252">
    <property type="term" value="F:serine-type endopeptidase activity"/>
    <property type="evidence" value="ECO:0007669"/>
    <property type="project" value="UniProtKB-UniRule"/>
</dbReference>
<dbReference type="InterPro" id="IPR015500">
    <property type="entry name" value="Peptidase_S8_subtilisin-rel"/>
</dbReference>
<accession>A0A1M6AK05</accession>
<name>A0A1M6AK05_9FIRM</name>
<dbReference type="PANTHER" id="PTHR43399">
    <property type="entry name" value="SUBTILISIN-RELATED"/>
    <property type="match status" value="1"/>
</dbReference>
<organism evidence="9 10">
    <name type="scientific">Thermoclostridium caenicola</name>
    <dbReference type="NCBI Taxonomy" id="659425"/>
    <lineage>
        <taxon>Bacteria</taxon>
        <taxon>Bacillati</taxon>
        <taxon>Bacillota</taxon>
        <taxon>Clostridia</taxon>
        <taxon>Eubacteriales</taxon>
        <taxon>Oscillospiraceae</taxon>
        <taxon>Thermoclostridium</taxon>
    </lineage>
</organism>
<evidence type="ECO:0000256" key="6">
    <source>
        <dbReference type="PROSITE-ProRule" id="PRU01240"/>
    </source>
</evidence>
<keyword evidence="2 6" id="KW-0645">Protease</keyword>
<dbReference type="GO" id="GO:0006508">
    <property type="term" value="P:proteolysis"/>
    <property type="evidence" value="ECO:0007669"/>
    <property type="project" value="UniProtKB-KW"/>
</dbReference>